<evidence type="ECO:0000256" key="5">
    <source>
        <dbReference type="ARBA" id="ARBA00023004"/>
    </source>
</evidence>
<evidence type="ECO:0000256" key="6">
    <source>
        <dbReference type="ARBA" id="ARBA00023014"/>
    </source>
</evidence>
<proteinExistence type="predicted"/>
<keyword evidence="7" id="KW-0003">3Fe-4S</keyword>
<evidence type="ECO:0000256" key="4">
    <source>
        <dbReference type="ARBA" id="ARBA00022982"/>
    </source>
</evidence>
<keyword evidence="5 8" id="KW-0408">Iron</keyword>
<dbReference type="PRINTS" id="PR00352">
    <property type="entry name" value="3FE4SFRDOXIN"/>
</dbReference>
<dbReference type="Proteomes" id="UP001597023">
    <property type="component" value="Unassembled WGS sequence"/>
</dbReference>
<dbReference type="PANTHER" id="PTHR36923:SF3">
    <property type="entry name" value="FERREDOXIN"/>
    <property type="match status" value="1"/>
</dbReference>
<keyword evidence="11" id="KW-1185">Reference proteome</keyword>
<evidence type="ECO:0000256" key="3">
    <source>
        <dbReference type="ARBA" id="ARBA00022723"/>
    </source>
</evidence>
<comment type="caution">
    <text evidence="10">The sequence shown here is derived from an EMBL/GenBank/DDBJ whole genome shotgun (WGS) entry which is preliminary data.</text>
</comment>
<dbReference type="RefSeq" id="WP_381604886.1">
    <property type="nucleotide sequence ID" value="NZ_JBHTEB010000001.1"/>
</dbReference>
<dbReference type="SUPFAM" id="SSF54862">
    <property type="entry name" value="4Fe-4S ferredoxins"/>
    <property type="match status" value="1"/>
</dbReference>
<dbReference type="InterPro" id="IPR001080">
    <property type="entry name" value="3Fe4S_ferredoxin"/>
</dbReference>
<accession>A0ABW2W1G1</accession>
<dbReference type="PROSITE" id="PS51379">
    <property type="entry name" value="4FE4S_FER_2"/>
    <property type="match status" value="1"/>
</dbReference>
<keyword evidence="4 8" id="KW-0249">Electron transport</keyword>
<dbReference type="InterPro" id="IPR051269">
    <property type="entry name" value="Fe-S_cluster_ET"/>
</dbReference>
<evidence type="ECO:0000313" key="10">
    <source>
        <dbReference type="EMBL" id="MFD0313333.1"/>
    </source>
</evidence>
<feature type="domain" description="4Fe-4S ferredoxin-type" evidence="9">
    <location>
        <begin position="1"/>
        <end position="29"/>
    </location>
</feature>
<protein>
    <recommendedName>
        <fullName evidence="8">Ferredoxin</fullName>
    </recommendedName>
</protein>
<dbReference type="Gene3D" id="3.30.70.20">
    <property type="match status" value="1"/>
</dbReference>
<keyword evidence="2 8" id="KW-0813">Transport</keyword>
<evidence type="ECO:0000313" key="11">
    <source>
        <dbReference type="Proteomes" id="UP001597023"/>
    </source>
</evidence>
<evidence type="ECO:0000256" key="7">
    <source>
        <dbReference type="ARBA" id="ARBA00023291"/>
    </source>
</evidence>
<dbReference type="Pfam" id="PF06902">
    <property type="entry name" value="Fer4_19"/>
    <property type="match status" value="1"/>
</dbReference>
<name>A0ABW2W1G1_9ACTN</name>
<evidence type="ECO:0000256" key="8">
    <source>
        <dbReference type="RuleBase" id="RU368020"/>
    </source>
</evidence>
<reference evidence="11" key="1">
    <citation type="journal article" date="2019" name="Int. J. Syst. Evol. Microbiol.">
        <title>The Global Catalogue of Microorganisms (GCM) 10K type strain sequencing project: providing services to taxonomists for standard genome sequencing and annotation.</title>
        <authorList>
            <consortium name="The Broad Institute Genomics Platform"/>
            <consortium name="The Broad Institute Genome Sequencing Center for Infectious Disease"/>
            <person name="Wu L."/>
            <person name="Ma J."/>
        </authorList>
    </citation>
    <scope>NUCLEOTIDE SEQUENCE [LARGE SCALE GENOMIC DNA]</scope>
    <source>
        <strain evidence="11">CGMCC 4.7400</strain>
    </source>
</reference>
<comment type="cofactor">
    <cofactor evidence="1">
        <name>[3Fe-4S] cluster</name>
        <dbReference type="ChEBI" id="CHEBI:21137"/>
    </cofactor>
</comment>
<evidence type="ECO:0000259" key="9">
    <source>
        <dbReference type="PROSITE" id="PS51379"/>
    </source>
</evidence>
<dbReference type="InterPro" id="IPR017896">
    <property type="entry name" value="4Fe4S_Fe-S-bd"/>
</dbReference>
<dbReference type="InterPro" id="IPR010693">
    <property type="entry name" value="Divergent_4Fe-4S_mono-cluster"/>
</dbReference>
<keyword evidence="3 8" id="KW-0479">Metal-binding</keyword>
<organism evidence="10 11">
    <name type="scientific">Streptomyces flavalbus</name>
    <dbReference type="NCBI Taxonomy" id="2665155"/>
    <lineage>
        <taxon>Bacteria</taxon>
        <taxon>Bacillati</taxon>
        <taxon>Actinomycetota</taxon>
        <taxon>Actinomycetes</taxon>
        <taxon>Kitasatosporales</taxon>
        <taxon>Streptomycetaceae</taxon>
        <taxon>Streptomyces</taxon>
    </lineage>
</organism>
<sequence length="69" mass="7213">MRIEADPEVCVGSGMCALAAPDLFDQSDDDGTVVVLRSVPPADRFPAVRGVVERCPSRALRLVGTVAAS</sequence>
<comment type="function">
    <text evidence="8">Ferredoxins are iron-sulfur proteins that transfer electrons in a wide variety of metabolic reactions.</text>
</comment>
<keyword evidence="6 8" id="KW-0411">Iron-sulfur</keyword>
<evidence type="ECO:0000256" key="1">
    <source>
        <dbReference type="ARBA" id="ARBA00001927"/>
    </source>
</evidence>
<gene>
    <name evidence="10" type="ORF">ACFQZ6_03595</name>
</gene>
<dbReference type="EMBL" id="JBHTEB010000001">
    <property type="protein sequence ID" value="MFD0313333.1"/>
    <property type="molecule type" value="Genomic_DNA"/>
</dbReference>
<evidence type="ECO:0000256" key="2">
    <source>
        <dbReference type="ARBA" id="ARBA00022448"/>
    </source>
</evidence>
<dbReference type="PANTHER" id="PTHR36923">
    <property type="entry name" value="FERREDOXIN"/>
    <property type="match status" value="1"/>
</dbReference>